<comment type="caution">
    <text evidence="1">The sequence shown here is derived from an EMBL/GenBank/DDBJ whole genome shotgun (WGS) entry which is preliminary data.</text>
</comment>
<evidence type="ECO:0000313" key="1">
    <source>
        <dbReference type="EMBL" id="CAI9538059.1"/>
    </source>
</evidence>
<protein>
    <submittedName>
        <fullName evidence="1">Uncharacterized protein</fullName>
    </submittedName>
</protein>
<keyword evidence="2" id="KW-1185">Reference proteome</keyword>
<gene>
    <name evidence="1" type="ORF">SPARVUS_LOCUS1332674</name>
</gene>
<name>A0ABN9APU4_9NEOB</name>
<evidence type="ECO:0000313" key="2">
    <source>
        <dbReference type="Proteomes" id="UP001162483"/>
    </source>
</evidence>
<proteinExistence type="predicted"/>
<sequence>MLGTRMNLHRHTIKEHKQDDFCTPMGHHFSQPDHTMEDLNILVLKGN</sequence>
<accession>A0ABN9APU4</accession>
<dbReference type="Proteomes" id="UP001162483">
    <property type="component" value="Unassembled WGS sequence"/>
</dbReference>
<reference evidence="1" key="1">
    <citation type="submission" date="2023-05" db="EMBL/GenBank/DDBJ databases">
        <authorList>
            <person name="Stuckert A."/>
        </authorList>
    </citation>
    <scope>NUCLEOTIDE SEQUENCE</scope>
</reference>
<organism evidence="1 2">
    <name type="scientific">Staurois parvus</name>
    <dbReference type="NCBI Taxonomy" id="386267"/>
    <lineage>
        <taxon>Eukaryota</taxon>
        <taxon>Metazoa</taxon>
        <taxon>Chordata</taxon>
        <taxon>Craniata</taxon>
        <taxon>Vertebrata</taxon>
        <taxon>Euteleostomi</taxon>
        <taxon>Amphibia</taxon>
        <taxon>Batrachia</taxon>
        <taxon>Anura</taxon>
        <taxon>Neobatrachia</taxon>
        <taxon>Ranoidea</taxon>
        <taxon>Ranidae</taxon>
        <taxon>Staurois</taxon>
    </lineage>
</organism>
<dbReference type="EMBL" id="CATNWA010000755">
    <property type="protein sequence ID" value="CAI9538059.1"/>
    <property type="molecule type" value="Genomic_DNA"/>
</dbReference>